<organism evidence="2 3">
    <name type="scientific">Streptosporangium roseum (strain ATCC 12428 / DSM 43021 / JCM 3005 / KCTC 9067 / NCIMB 10171 / NRRL 2505 / NI 9100)</name>
    <dbReference type="NCBI Taxonomy" id="479432"/>
    <lineage>
        <taxon>Bacteria</taxon>
        <taxon>Bacillati</taxon>
        <taxon>Actinomycetota</taxon>
        <taxon>Actinomycetes</taxon>
        <taxon>Streptosporangiales</taxon>
        <taxon>Streptosporangiaceae</taxon>
        <taxon>Streptosporangium</taxon>
    </lineage>
</organism>
<accession>D2AWA3</accession>
<dbReference type="STRING" id="479432.Sros_2071"/>
<evidence type="ECO:0000259" key="1">
    <source>
        <dbReference type="Pfam" id="PF04149"/>
    </source>
</evidence>
<evidence type="ECO:0000313" key="3">
    <source>
        <dbReference type="Proteomes" id="UP000002029"/>
    </source>
</evidence>
<dbReference type="KEGG" id="sro:Sros_2071"/>
<proteinExistence type="predicted"/>
<dbReference type="EMBL" id="CP001814">
    <property type="protein sequence ID" value="ACZ85056.1"/>
    <property type="molecule type" value="Genomic_DNA"/>
</dbReference>
<dbReference type="RefSeq" id="WP_012888801.1">
    <property type="nucleotide sequence ID" value="NC_013595.1"/>
</dbReference>
<feature type="domain" description="DUF397" evidence="1">
    <location>
        <begin position="6"/>
        <end position="59"/>
    </location>
</feature>
<dbReference type="HOGENOM" id="CLU_131550_1_0_11"/>
<dbReference type="Proteomes" id="UP000002029">
    <property type="component" value="Chromosome"/>
</dbReference>
<dbReference type="AlphaFoldDB" id="D2AWA3"/>
<sequence length="67" mass="7119">MNFSQATWRKSSLSQGTTDNCVEVALVSDLVAVRDSKDPGGPKLVFSSAGWAAFLGQVKAGDFDTRP</sequence>
<evidence type="ECO:0000313" key="2">
    <source>
        <dbReference type="EMBL" id="ACZ85056.1"/>
    </source>
</evidence>
<protein>
    <recommendedName>
        <fullName evidence="1">DUF397 domain-containing protein</fullName>
    </recommendedName>
</protein>
<gene>
    <name evidence="2" type="ordered locus">Sros_2071</name>
</gene>
<dbReference type="Pfam" id="PF04149">
    <property type="entry name" value="DUF397"/>
    <property type="match status" value="1"/>
</dbReference>
<name>D2AWA3_STRRD</name>
<reference evidence="2 3" key="1">
    <citation type="journal article" date="2010" name="Stand. Genomic Sci.">
        <title>Complete genome sequence of Streptosporangium roseum type strain (NI 9100).</title>
        <authorList>
            <person name="Nolan M."/>
            <person name="Sikorski J."/>
            <person name="Jando M."/>
            <person name="Lucas S."/>
            <person name="Lapidus A."/>
            <person name="Glavina Del Rio T."/>
            <person name="Chen F."/>
            <person name="Tice H."/>
            <person name="Pitluck S."/>
            <person name="Cheng J.F."/>
            <person name="Chertkov O."/>
            <person name="Sims D."/>
            <person name="Meincke L."/>
            <person name="Brettin T."/>
            <person name="Han C."/>
            <person name="Detter J.C."/>
            <person name="Bruce D."/>
            <person name="Goodwin L."/>
            <person name="Land M."/>
            <person name="Hauser L."/>
            <person name="Chang Y.J."/>
            <person name="Jeffries C.D."/>
            <person name="Ivanova N."/>
            <person name="Mavromatis K."/>
            <person name="Mikhailova N."/>
            <person name="Chen A."/>
            <person name="Palaniappan K."/>
            <person name="Chain P."/>
            <person name="Rohde M."/>
            <person name="Goker M."/>
            <person name="Bristow J."/>
            <person name="Eisen J.A."/>
            <person name="Markowitz V."/>
            <person name="Hugenholtz P."/>
            <person name="Kyrpides N.C."/>
            <person name="Klenk H.P."/>
        </authorList>
    </citation>
    <scope>NUCLEOTIDE SEQUENCE [LARGE SCALE GENOMIC DNA]</scope>
    <source>
        <strain evidence="3">ATCC 12428 / DSM 43021 / JCM 3005 / NI 9100</strain>
    </source>
</reference>
<keyword evidence="3" id="KW-1185">Reference proteome</keyword>
<dbReference type="OrthoDB" id="3431580at2"/>
<dbReference type="eggNOG" id="ENOG503315W">
    <property type="taxonomic scope" value="Bacteria"/>
</dbReference>
<dbReference type="InterPro" id="IPR007278">
    <property type="entry name" value="DUF397"/>
</dbReference>